<keyword evidence="2" id="KW-1133">Transmembrane helix</keyword>
<keyword evidence="4" id="KW-1185">Reference proteome</keyword>
<protein>
    <submittedName>
        <fullName evidence="3">Uncharacterized protein</fullName>
    </submittedName>
</protein>
<keyword evidence="2" id="KW-0812">Transmembrane</keyword>
<feature type="compositionally biased region" description="Basic residues" evidence="1">
    <location>
        <begin position="11"/>
        <end position="24"/>
    </location>
</feature>
<keyword evidence="2" id="KW-0472">Membrane</keyword>
<feature type="region of interest" description="Disordered" evidence="1">
    <location>
        <begin position="1"/>
        <end position="82"/>
    </location>
</feature>
<evidence type="ECO:0000256" key="1">
    <source>
        <dbReference type="SAM" id="MobiDB-lite"/>
    </source>
</evidence>
<dbReference type="EMBL" id="KZ451951">
    <property type="protein sequence ID" value="PKA58515.1"/>
    <property type="molecule type" value="Genomic_DNA"/>
</dbReference>
<sequence length="110" mass="12733">MEEEALAQLGHRSRHRGRRRRPRKKNEEEALPHKRTKLTISDEGDDREEDGRRSTSAAWPQDSPLRKKATAAEEGDGCGRRSPSARKFIALTLILLDIITFFILKKFFKF</sequence>
<proteinExistence type="predicted"/>
<evidence type="ECO:0000313" key="3">
    <source>
        <dbReference type="EMBL" id="PKA58515.1"/>
    </source>
</evidence>
<organism evidence="3 4">
    <name type="scientific">Apostasia shenzhenica</name>
    <dbReference type="NCBI Taxonomy" id="1088818"/>
    <lineage>
        <taxon>Eukaryota</taxon>
        <taxon>Viridiplantae</taxon>
        <taxon>Streptophyta</taxon>
        <taxon>Embryophyta</taxon>
        <taxon>Tracheophyta</taxon>
        <taxon>Spermatophyta</taxon>
        <taxon>Magnoliopsida</taxon>
        <taxon>Liliopsida</taxon>
        <taxon>Asparagales</taxon>
        <taxon>Orchidaceae</taxon>
        <taxon>Apostasioideae</taxon>
        <taxon>Apostasia</taxon>
    </lineage>
</organism>
<feature type="transmembrane region" description="Helical" evidence="2">
    <location>
        <begin position="88"/>
        <end position="108"/>
    </location>
</feature>
<dbReference type="AlphaFoldDB" id="A0A2I0ASJ1"/>
<evidence type="ECO:0000313" key="4">
    <source>
        <dbReference type="Proteomes" id="UP000236161"/>
    </source>
</evidence>
<accession>A0A2I0ASJ1</accession>
<reference evidence="3 4" key="1">
    <citation type="journal article" date="2017" name="Nature">
        <title>The Apostasia genome and the evolution of orchids.</title>
        <authorList>
            <person name="Zhang G.Q."/>
            <person name="Liu K.W."/>
            <person name="Li Z."/>
            <person name="Lohaus R."/>
            <person name="Hsiao Y.Y."/>
            <person name="Niu S.C."/>
            <person name="Wang J.Y."/>
            <person name="Lin Y.C."/>
            <person name="Xu Q."/>
            <person name="Chen L.J."/>
            <person name="Yoshida K."/>
            <person name="Fujiwara S."/>
            <person name="Wang Z.W."/>
            <person name="Zhang Y.Q."/>
            <person name="Mitsuda N."/>
            <person name="Wang M."/>
            <person name="Liu G.H."/>
            <person name="Pecoraro L."/>
            <person name="Huang H.X."/>
            <person name="Xiao X.J."/>
            <person name="Lin M."/>
            <person name="Wu X.Y."/>
            <person name="Wu W.L."/>
            <person name="Chen Y.Y."/>
            <person name="Chang S.B."/>
            <person name="Sakamoto S."/>
            <person name="Ohme-Takagi M."/>
            <person name="Yagi M."/>
            <person name="Zeng S.J."/>
            <person name="Shen C.Y."/>
            <person name="Yeh C.M."/>
            <person name="Luo Y.B."/>
            <person name="Tsai W.C."/>
            <person name="Van de Peer Y."/>
            <person name="Liu Z.J."/>
        </authorList>
    </citation>
    <scope>NUCLEOTIDE SEQUENCE [LARGE SCALE GENOMIC DNA]</scope>
    <source>
        <strain evidence="4">cv. Shenzhen</strain>
        <tissue evidence="3">Stem</tissue>
    </source>
</reference>
<name>A0A2I0ASJ1_9ASPA</name>
<evidence type="ECO:0000256" key="2">
    <source>
        <dbReference type="SAM" id="Phobius"/>
    </source>
</evidence>
<gene>
    <name evidence="3" type="ORF">AXF42_Ash008802</name>
</gene>
<dbReference type="Proteomes" id="UP000236161">
    <property type="component" value="Unassembled WGS sequence"/>
</dbReference>